<name>A0A4Y7TMG5_COPMI</name>
<feature type="compositionally biased region" description="Low complexity" evidence="7">
    <location>
        <begin position="557"/>
        <end position="572"/>
    </location>
</feature>
<dbReference type="GO" id="GO:0005737">
    <property type="term" value="C:cytoplasm"/>
    <property type="evidence" value="ECO:0007669"/>
    <property type="project" value="UniProtKB-SubCell"/>
</dbReference>
<feature type="compositionally biased region" description="Basic and acidic residues" evidence="7">
    <location>
        <begin position="630"/>
        <end position="643"/>
    </location>
</feature>
<dbReference type="PROSITE" id="PS51475">
    <property type="entry name" value="PROTEASOME_ALPHA_2"/>
    <property type="match status" value="1"/>
</dbReference>
<comment type="caution">
    <text evidence="9">The sequence shown here is derived from an EMBL/GenBank/DDBJ whole genome shotgun (WGS) entry which is preliminary data.</text>
</comment>
<feature type="region of interest" description="Disordered" evidence="7">
    <location>
        <begin position="1"/>
        <end position="377"/>
    </location>
</feature>
<dbReference type="OrthoDB" id="431557at2759"/>
<evidence type="ECO:0000256" key="1">
    <source>
        <dbReference type="ARBA" id="ARBA00004123"/>
    </source>
</evidence>
<proteinExistence type="inferred from homology"/>
<dbReference type="InterPro" id="IPR050115">
    <property type="entry name" value="Proteasome_alpha"/>
</dbReference>
<feature type="compositionally biased region" description="Gly residues" evidence="7">
    <location>
        <begin position="239"/>
        <end position="264"/>
    </location>
</feature>
<feature type="compositionally biased region" description="Pro residues" evidence="7">
    <location>
        <begin position="110"/>
        <end position="123"/>
    </location>
</feature>
<evidence type="ECO:0000313" key="9">
    <source>
        <dbReference type="EMBL" id="TEB35385.1"/>
    </source>
</evidence>
<feature type="region of interest" description="Disordered" evidence="7">
    <location>
        <begin position="435"/>
        <end position="746"/>
    </location>
</feature>
<feature type="compositionally biased region" description="Basic and acidic residues" evidence="7">
    <location>
        <begin position="606"/>
        <end position="616"/>
    </location>
</feature>
<dbReference type="FunFam" id="3.60.20.10:FF:000016">
    <property type="entry name" value="Proteasome subunit alpha type-6"/>
    <property type="match status" value="1"/>
</dbReference>
<dbReference type="InterPro" id="IPR029055">
    <property type="entry name" value="Ntn_hydrolases_N"/>
</dbReference>
<evidence type="ECO:0000256" key="6">
    <source>
        <dbReference type="PROSITE-ProRule" id="PRU00808"/>
    </source>
</evidence>
<dbReference type="Pfam" id="PF00227">
    <property type="entry name" value="Proteasome"/>
    <property type="match status" value="1"/>
</dbReference>
<protein>
    <recommendedName>
        <fullName evidence="8">Proteasome alpha-type subunits domain-containing protein</fullName>
    </recommendedName>
</protein>
<keyword evidence="3" id="KW-0963">Cytoplasm</keyword>
<evidence type="ECO:0000256" key="2">
    <source>
        <dbReference type="ARBA" id="ARBA00004496"/>
    </source>
</evidence>
<feature type="compositionally biased region" description="Acidic residues" evidence="7">
    <location>
        <begin position="617"/>
        <end position="629"/>
    </location>
</feature>
<dbReference type="CDD" id="cd03749">
    <property type="entry name" value="proteasome_alpha_type_1"/>
    <property type="match status" value="1"/>
</dbReference>
<feature type="compositionally biased region" description="Polar residues" evidence="7">
    <location>
        <begin position="168"/>
        <end position="177"/>
    </location>
</feature>
<gene>
    <name evidence="9" type="ORF">FA13DRAFT_1771868</name>
</gene>
<evidence type="ECO:0000256" key="4">
    <source>
        <dbReference type="ARBA" id="ARBA00022942"/>
    </source>
</evidence>
<dbReference type="InterPro" id="IPR001353">
    <property type="entry name" value="Proteasome_sua/b"/>
</dbReference>
<feature type="compositionally biased region" description="Gly residues" evidence="7">
    <location>
        <begin position="272"/>
        <end position="284"/>
    </location>
</feature>
<dbReference type="EMBL" id="QPFP01000007">
    <property type="protein sequence ID" value="TEB35385.1"/>
    <property type="molecule type" value="Genomic_DNA"/>
</dbReference>
<feature type="compositionally biased region" description="Low complexity" evidence="7">
    <location>
        <begin position="1463"/>
        <end position="1474"/>
    </location>
</feature>
<feature type="region of interest" description="Disordered" evidence="7">
    <location>
        <begin position="800"/>
        <end position="819"/>
    </location>
</feature>
<feature type="compositionally biased region" description="Pro residues" evidence="7">
    <location>
        <begin position="7"/>
        <end position="28"/>
    </location>
</feature>
<feature type="compositionally biased region" description="Pro residues" evidence="7">
    <location>
        <begin position="207"/>
        <end position="223"/>
    </location>
</feature>
<evidence type="ECO:0000259" key="8">
    <source>
        <dbReference type="PROSITE" id="PS00388"/>
    </source>
</evidence>
<keyword evidence="4 6" id="KW-0647">Proteasome</keyword>
<dbReference type="InterPro" id="IPR035144">
    <property type="entry name" value="Proteasome_alpha1"/>
</dbReference>
<feature type="compositionally biased region" description="Low complexity" evidence="7">
    <location>
        <begin position="335"/>
        <end position="344"/>
    </location>
</feature>
<dbReference type="PROSITE" id="PS00388">
    <property type="entry name" value="PROTEASOME_ALPHA_1"/>
    <property type="match status" value="1"/>
</dbReference>
<evidence type="ECO:0000256" key="3">
    <source>
        <dbReference type="ARBA" id="ARBA00022490"/>
    </source>
</evidence>
<keyword evidence="5" id="KW-0539">Nucleus</keyword>
<keyword evidence="10" id="KW-1185">Reference proteome</keyword>
<dbReference type="GO" id="GO:0019773">
    <property type="term" value="C:proteasome core complex, alpha-subunit complex"/>
    <property type="evidence" value="ECO:0007669"/>
    <property type="project" value="UniProtKB-UniRule"/>
</dbReference>
<evidence type="ECO:0000256" key="7">
    <source>
        <dbReference type="SAM" id="MobiDB-lite"/>
    </source>
</evidence>
<comment type="similarity">
    <text evidence="6">Belongs to the peptidase T1A family.</text>
</comment>
<evidence type="ECO:0000313" key="10">
    <source>
        <dbReference type="Proteomes" id="UP000298030"/>
    </source>
</evidence>
<dbReference type="GO" id="GO:0006511">
    <property type="term" value="P:ubiquitin-dependent protein catabolic process"/>
    <property type="evidence" value="ECO:0007669"/>
    <property type="project" value="InterPro"/>
</dbReference>
<feature type="region of interest" description="Disordered" evidence="7">
    <location>
        <begin position="1460"/>
        <end position="1483"/>
    </location>
</feature>
<feature type="compositionally biased region" description="Polar residues" evidence="7">
    <location>
        <begin position="678"/>
        <end position="709"/>
    </location>
</feature>
<dbReference type="InterPro" id="IPR000426">
    <property type="entry name" value="Proteasome_asu_N"/>
</dbReference>
<dbReference type="SUPFAM" id="SSF56235">
    <property type="entry name" value="N-terminal nucleophile aminohydrolases (Ntn hydrolases)"/>
    <property type="match status" value="1"/>
</dbReference>
<evidence type="ECO:0000256" key="5">
    <source>
        <dbReference type="ARBA" id="ARBA00023242"/>
    </source>
</evidence>
<organism evidence="9 10">
    <name type="scientific">Coprinellus micaceus</name>
    <name type="common">Glistening ink-cap mushroom</name>
    <name type="synonym">Coprinus micaceus</name>
    <dbReference type="NCBI Taxonomy" id="71717"/>
    <lineage>
        <taxon>Eukaryota</taxon>
        <taxon>Fungi</taxon>
        <taxon>Dikarya</taxon>
        <taxon>Basidiomycota</taxon>
        <taxon>Agaricomycotina</taxon>
        <taxon>Agaricomycetes</taxon>
        <taxon>Agaricomycetidae</taxon>
        <taxon>Agaricales</taxon>
        <taxon>Agaricineae</taxon>
        <taxon>Psathyrellaceae</taxon>
        <taxon>Coprinellus</taxon>
    </lineage>
</organism>
<feature type="compositionally biased region" description="Low complexity" evidence="7">
    <location>
        <begin position="124"/>
        <end position="139"/>
    </location>
</feature>
<dbReference type="GO" id="GO:0005634">
    <property type="term" value="C:nucleus"/>
    <property type="evidence" value="ECO:0007669"/>
    <property type="project" value="UniProtKB-SubCell"/>
</dbReference>
<comment type="subcellular location">
    <subcellularLocation>
        <location evidence="2">Cytoplasm</location>
    </subcellularLocation>
    <subcellularLocation>
        <location evidence="1">Nucleus</location>
    </subcellularLocation>
</comment>
<feature type="compositionally biased region" description="Low complexity" evidence="7">
    <location>
        <begin position="29"/>
        <end position="59"/>
    </location>
</feature>
<feature type="compositionally biased region" description="Polar residues" evidence="7">
    <location>
        <begin position="308"/>
        <end position="323"/>
    </location>
</feature>
<sequence length="1483" mass="159694">MNKNPFVPTPTYTPPQPPLPPGPPPAQPGQPDYSAWWGAAAGAQQAHAQPPAAPQYNPQWPAPQAPRPSADQSALYANYGYGVQWQRQQQQQQQQHAPYQQQQQQQQYHPAPPVAQPPQPQPGYNPYQPTAGYPQQYVPQPAPAPPPPAAYAPPPPVAPQQPFFNPHLQVQGQSQAQRLHHAPPQHMPPAKRQRFDGPNHNRNQQPAAPPQPQFQPPPPPPPSGGSFSAQNRGPPTGPGQMGAGRGGGPPGRGGSVGGQRGRGGSFSSNRGGPAGRGRGGGSGYMSGMSTNRGGGQTGGNARGPARQQGFNQNRRAGNASFNNAGGFHQGGSFKNRNQGHGNQNRQRHDGGSQSQQKENATPAVVPPTGKKEENKRTLTDFKIIGLEIPELDWSWGALPTPAVEAVKVELKDEPLETAADVSVKDEVVDNKAALKVPSATDKQESLTEAASQATEVAEGAESQKAPASNWASRYPVDANGANPPPSRMRIYFDTPVTADDSKPIPHNASHGYGDGPPDSRKGKRKKLDDDDGDSLDDRRAPPPPPQMTVPTTDDRSSVAASVAPSTAETASEGDWLMAAIVEGDEEAQTAAALQPDAEGDDGDGANGDHEQDVEHDGEGEEDLDADAEGEVEHLIGDDGHGDDIYMSGEHGGPGQEPTSAVSEKAEHLSSVVDAGPTSAASLFSNPAPQAQPMGESSTRAETQAQQDASPTVEGSRPPDPPASSDVTVSSHDGSLFESTEDPSANQPDFASVQVAESAQPKSLQAASAEPTIIIETQEATLVVEETQHAINGHCDYSAEKVHQSEPPRTVNPPEGGQTTVVVKQENGGDVPEPIPSPNRLSISYASGNRRLVINSDVVTSLKLFRQAGKIEVALDLSKAKDGLKGVLVESLSESKTYTALPNILETPSEPDLTVPTFAKLTLPTSVLLVAHLDSDRPLSEPKWAKSGDIQEWLRNMLGARADNAPEGWEKKIHVADPDPPPTIWTVLEGWASNSPVGLIHERQRFLKTHLTETDNVLEVLLRLVRGERATPFSQNAPAISAPSVSGPLLSALTPGSAHGSQQTHVSLAVLAMFRMAVDYAKQATGDKGKVEAEERMGEIIRCLPSHLIYKSLDGIFKEWKLEKKGGPVSVYRAETNWRRLVTSRRIRRGVEDPRFSLLLRERRSPVWNWRTRRTDKSEAPRTFPRDPNFSGRRRRVISQSTFSNPSTMFRNTYDSDNTVFSPQGRLHQVEYALEAVKQGSAAVGLRSKTHSVLLALKRSTGELASYQQKMFRIDDHVGIAIAGLTSDARVLSNFMRQQAMSSRMIFNRPVPVNRLVSAIADKAQVNTQEYGRRPYGVGFLVIGQDNSGPHLYEFSPSGNSYEYYAMSIGARSQSAKTYLEKHYESFIDSNLEDLIRHGLHALRETLQQDKELTIHNTSIGIIGPASEHEKGIPPSGPFRILENEDVEPFLKTIIPKETAEGSAAAAAPAAAPAASDEDVQMQE</sequence>
<feature type="domain" description="Proteasome alpha-type subunits" evidence="8">
    <location>
        <begin position="1213"/>
        <end position="1235"/>
    </location>
</feature>
<feature type="compositionally biased region" description="Gly residues" evidence="7">
    <location>
        <begin position="292"/>
        <end position="301"/>
    </location>
</feature>
<dbReference type="Gene3D" id="3.60.20.10">
    <property type="entry name" value="Glutamine Phosphoribosylpyrophosphate, subunit 1, domain 1"/>
    <property type="match status" value="1"/>
</dbReference>
<accession>A0A4Y7TMG5</accession>
<dbReference type="InterPro" id="IPR023332">
    <property type="entry name" value="Proteasome_alpha-type"/>
</dbReference>
<feature type="compositionally biased region" description="Pro residues" evidence="7">
    <location>
        <begin position="140"/>
        <end position="159"/>
    </location>
</feature>
<dbReference type="Pfam" id="PF10584">
    <property type="entry name" value="Proteasome_A_N"/>
    <property type="match status" value="1"/>
</dbReference>
<dbReference type="STRING" id="71717.A0A4Y7TMG5"/>
<dbReference type="SMART" id="SM00948">
    <property type="entry name" value="Proteasome_A_N"/>
    <property type="match status" value="1"/>
</dbReference>
<reference evidence="9 10" key="1">
    <citation type="journal article" date="2019" name="Nat. Ecol. Evol.">
        <title>Megaphylogeny resolves global patterns of mushroom evolution.</title>
        <authorList>
            <person name="Varga T."/>
            <person name="Krizsan K."/>
            <person name="Foldi C."/>
            <person name="Dima B."/>
            <person name="Sanchez-Garcia M."/>
            <person name="Sanchez-Ramirez S."/>
            <person name="Szollosi G.J."/>
            <person name="Szarkandi J.G."/>
            <person name="Papp V."/>
            <person name="Albert L."/>
            <person name="Andreopoulos W."/>
            <person name="Angelini C."/>
            <person name="Antonin V."/>
            <person name="Barry K.W."/>
            <person name="Bougher N.L."/>
            <person name="Buchanan P."/>
            <person name="Buyck B."/>
            <person name="Bense V."/>
            <person name="Catcheside P."/>
            <person name="Chovatia M."/>
            <person name="Cooper J."/>
            <person name="Damon W."/>
            <person name="Desjardin D."/>
            <person name="Finy P."/>
            <person name="Geml J."/>
            <person name="Haridas S."/>
            <person name="Hughes K."/>
            <person name="Justo A."/>
            <person name="Karasinski D."/>
            <person name="Kautmanova I."/>
            <person name="Kiss B."/>
            <person name="Kocsube S."/>
            <person name="Kotiranta H."/>
            <person name="LaButti K.M."/>
            <person name="Lechner B.E."/>
            <person name="Liimatainen K."/>
            <person name="Lipzen A."/>
            <person name="Lukacs Z."/>
            <person name="Mihaltcheva S."/>
            <person name="Morgado L.N."/>
            <person name="Niskanen T."/>
            <person name="Noordeloos M.E."/>
            <person name="Ohm R.A."/>
            <person name="Ortiz-Santana B."/>
            <person name="Ovrebo C."/>
            <person name="Racz N."/>
            <person name="Riley R."/>
            <person name="Savchenko A."/>
            <person name="Shiryaev A."/>
            <person name="Soop K."/>
            <person name="Spirin V."/>
            <person name="Szebenyi C."/>
            <person name="Tomsovsky M."/>
            <person name="Tulloss R.E."/>
            <person name="Uehling J."/>
            <person name="Grigoriev I.V."/>
            <person name="Vagvolgyi C."/>
            <person name="Papp T."/>
            <person name="Martin F.M."/>
            <person name="Miettinen O."/>
            <person name="Hibbett D.S."/>
            <person name="Nagy L.G."/>
        </authorList>
    </citation>
    <scope>NUCLEOTIDE SEQUENCE [LARGE SCALE GENOMIC DNA]</scope>
    <source>
        <strain evidence="9 10">FP101781</strain>
    </source>
</reference>
<dbReference type="Proteomes" id="UP000298030">
    <property type="component" value="Unassembled WGS sequence"/>
</dbReference>
<dbReference type="PANTHER" id="PTHR11599">
    <property type="entry name" value="PROTEASOME SUBUNIT ALPHA/BETA"/>
    <property type="match status" value="1"/>
</dbReference>
<feature type="compositionally biased region" description="Low complexity" evidence="7">
    <location>
        <begin position="84"/>
        <end position="109"/>
    </location>
</feature>